<organism evidence="1 2">
    <name type="scientific">Arcanobacterium wilhelmae</name>
    <dbReference type="NCBI Taxonomy" id="1803177"/>
    <lineage>
        <taxon>Bacteria</taxon>
        <taxon>Bacillati</taxon>
        <taxon>Actinomycetota</taxon>
        <taxon>Actinomycetes</taxon>
        <taxon>Actinomycetales</taxon>
        <taxon>Actinomycetaceae</taxon>
        <taxon>Arcanobacterium</taxon>
    </lineage>
</organism>
<sequence>MYPHDGPAGCMERVGELRNFCDEPGARAVGHETEDALLGVDDDEGGVGVVFHVSPSQRSKY</sequence>
<evidence type="ECO:0000313" key="1">
    <source>
        <dbReference type="EMBL" id="MDP9801280.1"/>
    </source>
</evidence>
<gene>
    <name evidence="1" type="ORF">J2S49_001356</name>
</gene>
<dbReference type="RefSeq" id="WP_278059156.1">
    <property type="nucleotide sequence ID" value="NZ_CP121247.1"/>
</dbReference>
<dbReference type="EMBL" id="JAUSQW010000001">
    <property type="protein sequence ID" value="MDP9801280.1"/>
    <property type="molecule type" value="Genomic_DNA"/>
</dbReference>
<accession>A0ABT9NC52</accession>
<dbReference type="Proteomes" id="UP001235966">
    <property type="component" value="Unassembled WGS sequence"/>
</dbReference>
<proteinExistence type="predicted"/>
<evidence type="ECO:0000313" key="2">
    <source>
        <dbReference type="Proteomes" id="UP001235966"/>
    </source>
</evidence>
<reference evidence="1 2" key="1">
    <citation type="submission" date="2023-07" db="EMBL/GenBank/DDBJ databases">
        <title>Sequencing the genomes of 1000 actinobacteria strains.</title>
        <authorList>
            <person name="Klenk H.-P."/>
        </authorList>
    </citation>
    <scope>NUCLEOTIDE SEQUENCE [LARGE SCALE GENOMIC DNA]</scope>
    <source>
        <strain evidence="1 2">DSM 102162</strain>
    </source>
</reference>
<name>A0ABT9NC52_9ACTO</name>
<comment type="caution">
    <text evidence="1">The sequence shown here is derived from an EMBL/GenBank/DDBJ whole genome shotgun (WGS) entry which is preliminary data.</text>
</comment>
<keyword evidence="2" id="KW-1185">Reference proteome</keyword>
<protein>
    <submittedName>
        <fullName evidence="1">Uncharacterized protein</fullName>
    </submittedName>
</protein>